<sequence length="227" mass="22585">MAATGLSLFSISQVAQACSNEDFTGSVCFTAATYCPNGFLEANGQLLQVNEYQALYSVVGVQYGGDGRTNFGIPDLRGRSPVGQGQGPGLQNVPQGLPQASSLRGAETATLTVAQMPVHSHLATFTPTAGSGGPVVVKATTEAGQSAAPSATNNQLATPVTPAAKIYAPEGAASTQVPLAGVSGGGSGGGGTVAVGNNGGSQPVKIIPPQTALRACIVANGYYPPRP</sequence>
<name>A0AAP9IK93_9GAMM</name>
<dbReference type="Proteomes" id="UP000464054">
    <property type="component" value="Chromosome"/>
</dbReference>
<dbReference type="InterPro" id="IPR037053">
    <property type="entry name" value="Phage_tail_collar_dom_sf"/>
</dbReference>
<evidence type="ECO:0000259" key="1">
    <source>
        <dbReference type="Pfam" id="PF07484"/>
    </source>
</evidence>
<proteinExistence type="predicted"/>
<evidence type="ECO:0000313" key="3">
    <source>
        <dbReference type="Proteomes" id="UP000464054"/>
    </source>
</evidence>
<evidence type="ECO:0000313" key="2">
    <source>
        <dbReference type="EMBL" id="QHQ26710.1"/>
    </source>
</evidence>
<dbReference type="Gene3D" id="3.90.1340.10">
    <property type="entry name" value="Phage tail collar domain"/>
    <property type="match status" value="1"/>
</dbReference>
<gene>
    <name evidence="2" type="ORF">GMX10_14340</name>
</gene>
<dbReference type="SUPFAM" id="SSF88874">
    <property type="entry name" value="Receptor-binding domain of short tail fibre protein gp12"/>
    <property type="match status" value="1"/>
</dbReference>
<organism evidence="2 3">
    <name type="scientific">Pectobacterium parvum</name>
    <dbReference type="NCBI Taxonomy" id="2778550"/>
    <lineage>
        <taxon>Bacteria</taxon>
        <taxon>Pseudomonadati</taxon>
        <taxon>Pseudomonadota</taxon>
        <taxon>Gammaproteobacteria</taxon>
        <taxon>Enterobacterales</taxon>
        <taxon>Pectobacteriaceae</taxon>
        <taxon>Pectobacterium</taxon>
    </lineage>
</organism>
<accession>A0AAP9IK93</accession>
<feature type="domain" description="Phage tail collar" evidence="1">
    <location>
        <begin position="25"/>
        <end position="81"/>
    </location>
</feature>
<protein>
    <submittedName>
        <fullName evidence="2">Phage tail protein</fullName>
    </submittedName>
</protein>
<dbReference type="AlphaFoldDB" id="A0AAP9IK93"/>
<reference evidence="3" key="1">
    <citation type="submission" date="2019-11" db="EMBL/GenBank/DDBJ databases">
        <authorList>
            <person name="Jee S."/>
        </authorList>
    </citation>
    <scope>NUCLEOTIDE SEQUENCE [LARGE SCALE GENOMIC DNA]</scope>
    <source>
        <strain evidence="3">PZ1</strain>
    </source>
</reference>
<dbReference type="InterPro" id="IPR011083">
    <property type="entry name" value="Phage_tail_collar_dom"/>
</dbReference>
<dbReference type="EMBL" id="CP046377">
    <property type="protein sequence ID" value="QHQ26710.1"/>
    <property type="molecule type" value="Genomic_DNA"/>
</dbReference>
<dbReference type="Pfam" id="PF07484">
    <property type="entry name" value="Collar"/>
    <property type="match status" value="1"/>
</dbReference>